<dbReference type="EMBL" id="JAUJYN010000004">
    <property type="protein sequence ID" value="KAK1274261.1"/>
    <property type="molecule type" value="Genomic_DNA"/>
</dbReference>
<comment type="caution">
    <text evidence="2">The sequence shown here is derived from an EMBL/GenBank/DDBJ whole genome shotgun (WGS) entry which is preliminary data.</text>
</comment>
<feature type="region of interest" description="Disordered" evidence="1">
    <location>
        <begin position="1"/>
        <end position="20"/>
    </location>
</feature>
<reference evidence="2" key="2">
    <citation type="submission" date="2023-06" db="EMBL/GenBank/DDBJ databases">
        <authorList>
            <person name="Ma L."/>
            <person name="Liu K.-W."/>
            <person name="Li Z."/>
            <person name="Hsiao Y.-Y."/>
            <person name="Qi Y."/>
            <person name="Fu T."/>
            <person name="Tang G."/>
            <person name="Zhang D."/>
            <person name="Sun W.-H."/>
            <person name="Liu D.-K."/>
            <person name="Li Y."/>
            <person name="Chen G.-Z."/>
            <person name="Liu X.-D."/>
            <person name="Liao X.-Y."/>
            <person name="Jiang Y.-T."/>
            <person name="Yu X."/>
            <person name="Hao Y."/>
            <person name="Huang J."/>
            <person name="Zhao X.-W."/>
            <person name="Ke S."/>
            <person name="Chen Y.-Y."/>
            <person name="Wu W.-L."/>
            <person name="Hsu J.-L."/>
            <person name="Lin Y.-F."/>
            <person name="Huang M.-D."/>
            <person name="Li C.-Y."/>
            <person name="Huang L."/>
            <person name="Wang Z.-W."/>
            <person name="Zhao X."/>
            <person name="Zhong W.-Y."/>
            <person name="Peng D.-H."/>
            <person name="Ahmad S."/>
            <person name="Lan S."/>
            <person name="Zhang J.-S."/>
            <person name="Tsai W.-C."/>
            <person name="Van De Peer Y."/>
            <person name="Liu Z.-J."/>
        </authorList>
    </citation>
    <scope>NUCLEOTIDE SEQUENCE</scope>
    <source>
        <strain evidence="2">SCP</strain>
        <tissue evidence="2">Leaves</tissue>
    </source>
</reference>
<dbReference type="Proteomes" id="UP001179952">
    <property type="component" value="Unassembled WGS sequence"/>
</dbReference>
<feature type="region of interest" description="Disordered" evidence="1">
    <location>
        <begin position="38"/>
        <end position="62"/>
    </location>
</feature>
<dbReference type="AlphaFoldDB" id="A0AAV9BCW7"/>
<evidence type="ECO:0000313" key="2">
    <source>
        <dbReference type="EMBL" id="KAK1274261.1"/>
    </source>
</evidence>
<name>A0AAV9BCW7_ACOGR</name>
<keyword evidence="3" id="KW-1185">Reference proteome</keyword>
<gene>
    <name evidence="2" type="ORF">QJS04_geneDACA010784</name>
</gene>
<reference evidence="2" key="1">
    <citation type="journal article" date="2023" name="Nat. Commun.">
        <title>Diploid and tetraploid genomes of Acorus and the evolution of monocots.</title>
        <authorList>
            <person name="Ma L."/>
            <person name="Liu K.W."/>
            <person name="Li Z."/>
            <person name="Hsiao Y.Y."/>
            <person name="Qi Y."/>
            <person name="Fu T."/>
            <person name="Tang G.D."/>
            <person name="Zhang D."/>
            <person name="Sun W.H."/>
            <person name="Liu D.K."/>
            <person name="Li Y."/>
            <person name="Chen G.Z."/>
            <person name="Liu X.D."/>
            <person name="Liao X.Y."/>
            <person name="Jiang Y.T."/>
            <person name="Yu X."/>
            <person name="Hao Y."/>
            <person name="Huang J."/>
            <person name="Zhao X.W."/>
            <person name="Ke S."/>
            <person name="Chen Y.Y."/>
            <person name="Wu W.L."/>
            <person name="Hsu J.L."/>
            <person name="Lin Y.F."/>
            <person name="Huang M.D."/>
            <person name="Li C.Y."/>
            <person name="Huang L."/>
            <person name="Wang Z.W."/>
            <person name="Zhao X."/>
            <person name="Zhong W.Y."/>
            <person name="Peng D.H."/>
            <person name="Ahmad S."/>
            <person name="Lan S."/>
            <person name="Zhang J.S."/>
            <person name="Tsai W.C."/>
            <person name="Van de Peer Y."/>
            <person name="Liu Z.J."/>
        </authorList>
    </citation>
    <scope>NUCLEOTIDE SEQUENCE</scope>
    <source>
        <strain evidence="2">SCP</strain>
    </source>
</reference>
<protein>
    <submittedName>
        <fullName evidence="2">Uncharacterized protein</fullName>
    </submittedName>
</protein>
<accession>A0AAV9BCW7</accession>
<evidence type="ECO:0000256" key="1">
    <source>
        <dbReference type="SAM" id="MobiDB-lite"/>
    </source>
</evidence>
<organism evidence="2 3">
    <name type="scientific">Acorus gramineus</name>
    <name type="common">Dwarf sweet flag</name>
    <dbReference type="NCBI Taxonomy" id="55184"/>
    <lineage>
        <taxon>Eukaryota</taxon>
        <taxon>Viridiplantae</taxon>
        <taxon>Streptophyta</taxon>
        <taxon>Embryophyta</taxon>
        <taxon>Tracheophyta</taxon>
        <taxon>Spermatophyta</taxon>
        <taxon>Magnoliopsida</taxon>
        <taxon>Liliopsida</taxon>
        <taxon>Acoraceae</taxon>
        <taxon>Acorus</taxon>
    </lineage>
</organism>
<sequence>MSNTYKDTQKEGHQKKNIKPRLKCNTYIIYNLGIIGNGPGHAGPARGKKGLGPAHGPGPEQT</sequence>
<proteinExistence type="predicted"/>
<evidence type="ECO:0000313" key="3">
    <source>
        <dbReference type="Proteomes" id="UP001179952"/>
    </source>
</evidence>